<reference evidence="1 2" key="1">
    <citation type="submission" date="2019-01" db="EMBL/GenBank/DDBJ databases">
        <title>Intercellular communication is required for trap formation in the nematode-trapping fungus Duddingtonia flagrans.</title>
        <authorList>
            <person name="Youssar L."/>
            <person name="Wernet V."/>
            <person name="Hensel N."/>
            <person name="Hildebrandt H.-G."/>
            <person name="Fischer R."/>
        </authorList>
    </citation>
    <scope>NUCLEOTIDE SEQUENCE [LARGE SCALE GENOMIC DNA]</scope>
    <source>
        <strain evidence="1 2">CBS H-5679</strain>
    </source>
</reference>
<dbReference type="EMBL" id="SAEB01000001">
    <property type="protein sequence ID" value="RVD89577.1"/>
    <property type="molecule type" value="Genomic_DNA"/>
</dbReference>
<evidence type="ECO:0000313" key="1">
    <source>
        <dbReference type="EMBL" id="RVD89577.1"/>
    </source>
</evidence>
<dbReference type="GeneID" id="93582891"/>
<dbReference type="AlphaFoldDB" id="A0A437AFE1"/>
<dbReference type="OrthoDB" id="5295969at2759"/>
<protein>
    <recommendedName>
        <fullName evidence="3">F-box domain-containing protein</fullName>
    </recommendedName>
</protein>
<organism evidence="1 2">
    <name type="scientific">Arthrobotrys flagrans</name>
    <name type="common">Nematode-trapping fungus</name>
    <name type="synonym">Trichothecium flagrans</name>
    <dbReference type="NCBI Taxonomy" id="97331"/>
    <lineage>
        <taxon>Eukaryota</taxon>
        <taxon>Fungi</taxon>
        <taxon>Dikarya</taxon>
        <taxon>Ascomycota</taxon>
        <taxon>Pezizomycotina</taxon>
        <taxon>Orbiliomycetes</taxon>
        <taxon>Orbiliales</taxon>
        <taxon>Orbiliaceae</taxon>
        <taxon>Arthrobotrys</taxon>
    </lineage>
</organism>
<comment type="caution">
    <text evidence="1">The sequence shown here is derived from an EMBL/GenBank/DDBJ whole genome shotgun (WGS) entry which is preliminary data.</text>
</comment>
<accession>A0A437AFE1</accession>
<proteinExistence type="predicted"/>
<dbReference type="VEuPathDB" id="FungiDB:DFL_000580"/>
<dbReference type="Proteomes" id="UP000283090">
    <property type="component" value="Unassembled WGS sequence"/>
</dbReference>
<dbReference type="RefSeq" id="XP_067495121.1">
    <property type="nucleotide sequence ID" value="XM_067635114.1"/>
</dbReference>
<gene>
    <name evidence="1" type="ORF">DFL_000580</name>
</gene>
<keyword evidence="2" id="KW-1185">Reference proteome</keyword>
<evidence type="ECO:0000313" key="2">
    <source>
        <dbReference type="Proteomes" id="UP000283090"/>
    </source>
</evidence>
<name>A0A437AFE1_ARTFL</name>
<evidence type="ECO:0008006" key="3">
    <source>
        <dbReference type="Google" id="ProtNLM"/>
    </source>
</evidence>
<sequence>MPEQKTIWCETSKEHLVYNTAQEEADHEKECPACQETMRDWRQSEYTMVRDHYGFVKRPEAPVQRDIPVWHYPIRVKRPVRTVVWWESGDPTESSEEFEDINIRGEIVMTGEQILHRLFGELDPTALGIVRYLSVADLNSLKYTCKSFNRALTGNGVWILTKLTFGNEYDGDANAFNGLRRLTNRLPFWDTPSVQGIITRWDITDILVNVNLDATAVDATCIDLLLNNFNSIKGISVRYCIQFKLAELLTILEAYADQGKVEAKRLEKIFIDYWGVAEIYSVVGTMVLDQALVDETAYVASKIRYITQYIESSVFLCYRNHYEEGLWSVEKAKFRKEHGEETPFSTFYPAKIILMRCAICKKTYERRWCLRFLKANICTYCNQYYCFTCNPNSYAKSSSEGRSFVLARLHEFDNCCSDVSVF</sequence>